<keyword evidence="3 9" id="KW-0808">Transferase</keyword>
<comment type="pathway">
    <text evidence="1">Cofactor biosynthesis; NAD(+) biosynthesis.</text>
</comment>
<feature type="domain" description="Cytidyltransferase-like" evidence="8">
    <location>
        <begin position="33"/>
        <end position="213"/>
    </location>
</feature>
<dbReference type="EMBL" id="UOEJ01000062">
    <property type="protein sequence ID" value="VAV94677.1"/>
    <property type="molecule type" value="Genomic_DNA"/>
</dbReference>
<reference evidence="9" key="1">
    <citation type="submission" date="2018-06" db="EMBL/GenBank/DDBJ databases">
        <authorList>
            <person name="Zhirakovskaya E."/>
        </authorList>
    </citation>
    <scope>NUCLEOTIDE SEQUENCE</scope>
</reference>
<sequence length="216" mass="24647">MARPDHNILPTEAWSDKEACSDKEDWSGKKIGLLGGSFNPAHAAHLEISLVALEKLRLDAVWWLVSPQNPLKAPDDMAPLEARMETARRMATDPRIFVTDLESRLGTRYSVDTVGRIISHWPDSHFVWLMGADNLAQFSKWKDWKKIARTITFAIFDRPGYSDAARTSDAASYFRDDQIPPVQAARLVMKRPPAWVFIRDVENPLSSTEIRRKKLY</sequence>
<dbReference type="InterPro" id="IPR005248">
    <property type="entry name" value="NadD/NMNAT"/>
</dbReference>
<evidence type="ECO:0000256" key="6">
    <source>
        <dbReference type="ARBA" id="ARBA00022840"/>
    </source>
</evidence>
<dbReference type="InterPro" id="IPR004821">
    <property type="entry name" value="Cyt_trans-like"/>
</dbReference>
<keyword evidence="4 9" id="KW-0548">Nucleotidyltransferase</keyword>
<evidence type="ECO:0000256" key="4">
    <source>
        <dbReference type="ARBA" id="ARBA00022695"/>
    </source>
</evidence>
<organism evidence="9">
    <name type="scientific">hydrothermal vent metagenome</name>
    <dbReference type="NCBI Taxonomy" id="652676"/>
    <lineage>
        <taxon>unclassified sequences</taxon>
        <taxon>metagenomes</taxon>
        <taxon>ecological metagenomes</taxon>
    </lineage>
</organism>
<dbReference type="UniPathway" id="UPA00253"/>
<evidence type="ECO:0000256" key="7">
    <source>
        <dbReference type="ARBA" id="ARBA00023027"/>
    </source>
</evidence>
<dbReference type="NCBIfam" id="TIGR00482">
    <property type="entry name" value="nicotinate (nicotinamide) nucleotide adenylyltransferase"/>
    <property type="match status" value="1"/>
</dbReference>
<keyword evidence="2" id="KW-0662">Pyridine nucleotide biosynthesis</keyword>
<dbReference type="HAMAP" id="MF_00244">
    <property type="entry name" value="NaMN_adenylyltr"/>
    <property type="match status" value="1"/>
</dbReference>
<dbReference type="Gene3D" id="3.40.50.620">
    <property type="entry name" value="HUPs"/>
    <property type="match status" value="1"/>
</dbReference>
<accession>A0A3B0RR95</accession>
<evidence type="ECO:0000256" key="1">
    <source>
        <dbReference type="ARBA" id="ARBA00004790"/>
    </source>
</evidence>
<dbReference type="NCBIfam" id="NF000843">
    <property type="entry name" value="PRK00071.2-2"/>
    <property type="match status" value="1"/>
</dbReference>
<dbReference type="CDD" id="cd02165">
    <property type="entry name" value="NMNAT"/>
    <property type="match status" value="1"/>
</dbReference>
<dbReference type="GO" id="GO:0004515">
    <property type="term" value="F:nicotinate-nucleotide adenylyltransferase activity"/>
    <property type="evidence" value="ECO:0007669"/>
    <property type="project" value="UniProtKB-EC"/>
</dbReference>
<dbReference type="GO" id="GO:0009435">
    <property type="term" value="P:NAD+ biosynthetic process"/>
    <property type="evidence" value="ECO:0007669"/>
    <property type="project" value="UniProtKB-UniPathway"/>
</dbReference>
<dbReference type="InterPro" id="IPR014729">
    <property type="entry name" value="Rossmann-like_a/b/a_fold"/>
</dbReference>
<gene>
    <name evidence="9" type="ORF">MNBD_ALPHA01-1079</name>
</gene>
<dbReference type="PANTHER" id="PTHR39321">
    <property type="entry name" value="NICOTINATE-NUCLEOTIDE ADENYLYLTRANSFERASE-RELATED"/>
    <property type="match status" value="1"/>
</dbReference>
<keyword evidence="6" id="KW-0067">ATP-binding</keyword>
<dbReference type="AlphaFoldDB" id="A0A3B0RR95"/>
<dbReference type="PANTHER" id="PTHR39321:SF3">
    <property type="entry name" value="PHOSPHOPANTETHEINE ADENYLYLTRANSFERASE"/>
    <property type="match status" value="1"/>
</dbReference>
<dbReference type="SUPFAM" id="SSF52374">
    <property type="entry name" value="Nucleotidylyl transferase"/>
    <property type="match status" value="1"/>
</dbReference>
<evidence type="ECO:0000256" key="3">
    <source>
        <dbReference type="ARBA" id="ARBA00022679"/>
    </source>
</evidence>
<proteinExistence type="inferred from homology"/>
<evidence type="ECO:0000256" key="5">
    <source>
        <dbReference type="ARBA" id="ARBA00022741"/>
    </source>
</evidence>
<dbReference type="EC" id="2.7.7.18" evidence="9"/>
<evidence type="ECO:0000313" key="9">
    <source>
        <dbReference type="EMBL" id="VAV94677.1"/>
    </source>
</evidence>
<protein>
    <submittedName>
        <fullName evidence="9">Nicotinate-nucleotide adenylyltransferase</fullName>
        <ecNumber evidence="9">2.7.7.18</ecNumber>
    </submittedName>
</protein>
<keyword evidence="7" id="KW-0520">NAD</keyword>
<evidence type="ECO:0000259" key="8">
    <source>
        <dbReference type="Pfam" id="PF01467"/>
    </source>
</evidence>
<dbReference type="Pfam" id="PF01467">
    <property type="entry name" value="CTP_transf_like"/>
    <property type="match status" value="1"/>
</dbReference>
<name>A0A3B0RR95_9ZZZZ</name>
<keyword evidence="5" id="KW-0547">Nucleotide-binding</keyword>
<evidence type="ECO:0000256" key="2">
    <source>
        <dbReference type="ARBA" id="ARBA00022642"/>
    </source>
</evidence>
<dbReference type="GO" id="GO:0005524">
    <property type="term" value="F:ATP binding"/>
    <property type="evidence" value="ECO:0007669"/>
    <property type="project" value="UniProtKB-KW"/>
</dbReference>